<evidence type="ECO:0000256" key="2">
    <source>
        <dbReference type="SAM" id="Phobius"/>
    </source>
</evidence>
<dbReference type="AlphaFoldDB" id="A0A1B6JZ82"/>
<feature type="transmembrane region" description="Helical" evidence="2">
    <location>
        <begin position="107"/>
        <end position="132"/>
    </location>
</feature>
<feature type="region of interest" description="Disordered" evidence="1">
    <location>
        <begin position="193"/>
        <end position="213"/>
    </location>
</feature>
<feature type="transmembrane region" description="Helical" evidence="2">
    <location>
        <begin position="24"/>
        <end position="43"/>
    </location>
</feature>
<reference evidence="3" key="1">
    <citation type="submission" date="2015-11" db="EMBL/GenBank/DDBJ databases">
        <title>De novo transcriptome assembly of four potential Pierce s Disease insect vectors from Arizona vineyards.</title>
        <authorList>
            <person name="Tassone E.E."/>
        </authorList>
    </citation>
    <scope>NUCLEOTIDE SEQUENCE</scope>
</reference>
<feature type="region of interest" description="Disordered" evidence="1">
    <location>
        <begin position="355"/>
        <end position="381"/>
    </location>
</feature>
<proteinExistence type="predicted"/>
<evidence type="ECO:0000313" key="3">
    <source>
        <dbReference type="EMBL" id="JAT04493.1"/>
    </source>
</evidence>
<organism evidence="3">
    <name type="scientific">Homalodisca liturata</name>
    <dbReference type="NCBI Taxonomy" id="320908"/>
    <lineage>
        <taxon>Eukaryota</taxon>
        <taxon>Metazoa</taxon>
        <taxon>Ecdysozoa</taxon>
        <taxon>Arthropoda</taxon>
        <taxon>Hexapoda</taxon>
        <taxon>Insecta</taxon>
        <taxon>Pterygota</taxon>
        <taxon>Neoptera</taxon>
        <taxon>Paraneoptera</taxon>
        <taxon>Hemiptera</taxon>
        <taxon>Auchenorrhyncha</taxon>
        <taxon>Membracoidea</taxon>
        <taxon>Cicadellidae</taxon>
        <taxon>Cicadellinae</taxon>
        <taxon>Proconiini</taxon>
        <taxon>Homalodisca</taxon>
    </lineage>
</organism>
<gene>
    <name evidence="3" type="ORF">g.19445</name>
</gene>
<feature type="transmembrane region" description="Helical" evidence="2">
    <location>
        <begin position="153"/>
        <end position="170"/>
    </location>
</feature>
<keyword evidence="2" id="KW-0472">Membrane</keyword>
<evidence type="ECO:0000256" key="1">
    <source>
        <dbReference type="SAM" id="MobiDB-lite"/>
    </source>
</evidence>
<name>A0A1B6JZ82_9HEMI</name>
<accession>A0A1B6JZ82</accession>
<keyword evidence="2" id="KW-0812">Transmembrane</keyword>
<feature type="transmembrane region" description="Helical" evidence="2">
    <location>
        <begin position="64"/>
        <end position="87"/>
    </location>
</feature>
<sequence>MEPTDSLESIVNKGWGVISANTEILVFMFLGVLGTIAELVGLWPEMRLTELFPVELQREIHPKLKNFTFAISDSVNVIRLYSVHLYLATYILLPYPLLTEKQKVLLVPWLLCGVLRSVLLNLLTSLMGILLCSSYHKLNYPCLEYSVLHGMELCISIFLWTTVHNFYYFLESRPISDLEQVIKSIKKSGKRSILSNDSSQSEDKIDYNDEDEEWTPGSEVDLVGRAAMAWIAREILESGGEYINDRQFSQFLALKATMELRQITKELAELKPEKRRKRASTTEKVRESLEFCRKTAMRHTASSPLASRSISEAFQMAPQLSKRTSTRKSKRLVNIEKPLVDDDDSLDKFLEEINKNHNSLTDMRGSDTPEEENAESLPIHPNQKFMDEENVEQTIVETTKENNKE</sequence>
<dbReference type="EMBL" id="GECU01003214">
    <property type="protein sequence ID" value="JAT04493.1"/>
    <property type="molecule type" value="Transcribed_RNA"/>
</dbReference>
<keyword evidence="2" id="KW-1133">Transmembrane helix</keyword>
<protein>
    <submittedName>
        <fullName evidence="3">Uncharacterized protein</fullName>
    </submittedName>
</protein>